<evidence type="ECO:0000313" key="4">
    <source>
        <dbReference type="Proteomes" id="UP000233256"/>
    </source>
</evidence>
<comment type="caution">
    <text evidence="3">The sequence shown here is derived from an EMBL/GenBank/DDBJ whole genome shotgun (WGS) entry which is preliminary data.</text>
</comment>
<feature type="region of interest" description="Disordered" evidence="1">
    <location>
        <begin position="82"/>
        <end position="160"/>
    </location>
</feature>
<dbReference type="PROSITE" id="PS50222">
    <property type="entry name" value="EF_HAND_2"/>
    <property type="match status" value="2"/>
</dbReference>
<reference evidence="3 4" key="1">
    <citation type="journal article" date="2017" name="ISME J.">
        <title>Potential for microbial H2 and metal transformations associated with novel bacteria and archaea in deep terrestrial subsurface sediments.</title>
        <authorList>
            <person name="Hernsdorf A.W."/>
            <person name="Amano Y."/>
            <person name="Miyakawa K."/>
            <person name="Ise K."/>
            <person name="Suzuki Y."/>
            <person name="Anantharaman K."/>
            <person name="Probst A."/>
            <person name="Burstein D."/>
            <person name="Thomas B.C."/>
            <person name="Banfield J.F."/>
        </authorList>
    </citation>
    <scope>NUCLEOTIDE SEQUENCE [LARGE SCALE GENOMIC DNA]</scope>
    <source>
        <strain evidence="3">HGW-Wallbacteria-1</strain>
    </source>
</reference>
<feature type="region of interest" description="Disordered" evidence="1">
    <location>
        <begin position="177"/>
        <end position="211"/>
    </location>
</feature>
<dbReference type="GO" id="GO:0005509">
    <property type="term" value="F:calcium ion binding"/>
    <property type="evidence" value="ECO:0007669"/>
    <property type="project" value="InterPro"/>
</dbReference>
<dbReference type="InterPro" id="IPR018247">
    <property type="entry name" value="EF_Hand_1_Ca_BS"/>
</dbReference>
<protein>
    <recommendedName>
        <fullName evidence="2">EF-hand domain-containing protein</fullName>
    </recommendedName>
</protein>
<name>A0A2N1PPT6_9BACT</name>
<dbReference type="InterPro" id="IPR002048">
    <property type="entry name" value="EF_hand_dom"/>
</dbReference>
<organism evidence="3 4">
    <name type="scientific">Candidatus Wallbacteria bacterium HGW-Wallbacteria-1</name>
    <dbReference type="NCBI Taxonomy" id="2013854"/>
    <lineage>
        <taxon>Bacteria</taxon>
        <taxon>Candidatus Walliibacteriota</taxon>
    </lineage>
</organism>
<dbReference type="Gene3D" id="1.10.238.10">
    <property type="entry name" value="EF-hand"/>
    <property type="match status" value="2"/>
</dbReference>
<dbReference type="PROSITE" id="PS00018">
    <property type="entry name" value="EF_HAND_1"/>
    <property type="match status" value="3"/>
</dbReference>
<feature type="compositionally biased region" description="Low complexity" evidence="1">
    <location>
        <begin position="188"/>
        <end position="211"/>
    </location>
</feature>
<dbReference type="AlphaFoldDB" id="A0A2N1PPT6"/>
<dbReference type="EMBL" id="PGXC01000006">
    <property type="protein sequence ID" value="PKK90357.1"/>
    <property type="molecule type" value="Genomic_DNA"/>
</dbReference>
<feature type="compositionally biased region" description="Gly residues" evidence="1">
    <location>
        <begin position="115"/>
        <end position="127"/>
    </location>
</feature>
<dbReference type="InterPro" id="IPR011992">
    <property type="entry name" value="EF-hand-dom_pair"/>
</dbReference>
<feature type="domain" description="EF-hand" evidence="2">
    <location>
        <begin position="152"/>
        <end position="175"/>
    </location>
</feature>
<evidence type="ECO:0000259" key="2">
    <source>
        <dbReference type="PROSITE" id="PS50222"/>
    </source>
</evidence>
<evidence type="ECO:0000313" key="3">
    <source>
        <dbReference type="EMBL" id="PKK90357.1"/>
    </source>
</evidence>
<evidence type="ECO:0000256" key="1">
    <source>
        <dbReference type="SAM" id="MobiDB-lite"/>
    </source>
</evidence>
<accession>A0A2N1PPT6</accession>
<sequence>MISSVGGSNTFGYGAMSGMGGTRKNQGMDLSELFGKIDSDGNGSIEEQEFNDFAESMKSRMESARSMKRDGMEARMANMAEMEKPSFADLDTDSSGSLNEDELSAMKPPPPPPRGGGMGGMGGGMSAGGISVASMLGESQQDSSSEDSTDPLDTNGDGVVSASELAAGLSSALKAYSNNSSVGDDITSAYSGSSSGYSSRSNASSLLSLVG</sequence>
<dbReference type="SUPFAM" id="SSF47473">
    <property type="entry name" value="EF-hand"/>
    <property type="match status" value="1"/>
</dbReference>
<gene>
    <name evidence="3" type="ORF">CVV64_10365</name>
</gene>
<dbReference type="Pfam" id="PF13202">
    <property type="entry name" value="EF-hand_5"/>
    <property type="match status" value="3"/>
</dbReference>
<dbReference type="SMART" id="SM00054">
    <property type="entry name" value="EFh"/>
    <property type="match status" value="3"/>
</dbReference>
<feature type="domain" description="EF-hand" evidence="2">
    <location>
        <begin position="25"/>
        <end position="60"/>
    </location>
</feature>
<dbReference type="Proteomes" id="UP000233256">
    <property type="component" value="Unassembled WGS sequence"/>
</dbReference>
<proteinExistence type="predicted"/>